<dbReference type="Proteomes" id="UP001152622">
    <property type="component" value="Chromosome 5"/>
</dbReference>
<sequence length="127" mass="15136">MAEERLIHAVSDNPVIYDLTLKGYHDQNIKYKAWRDVSAVLGVSVKRRQQAHQHIPQRTLHAPQHASQRTRQQTPLLPLLQGPLRRFRRPRIVLRHHTKERAHSPSHFIKKVFCLSWRDRLMKMNIF</sequence>
<evidence type="ECO:0000313" key="4">
    <source>
        <dbReference type="Proteomes" id="UP001152622"/>
    </source>
</evidence>
<evidence type="ECO:0000259" key="2">
    <source>
        <dbReference type="Pfam" id="PF10545"/>
    </source>
</evidence>
<dbReference type="OrthoDB" id="5803771at2759"/>
<evidence type="ECO:0000313" key="3">
    <source>
        <dbReference type="EMBL" id="KAJ8360893.1"/>
    </source>
</evidence>
<feature type="region of interest" description="Disordered" evidence="1">
    <location>
        <begin position="51"/>
        <end position="74"/>
    </location>
</feature>
<reference evidence="3" key="1">
    <citation type="journal article" date="2023" name="Science">
        <title>Genome structures resolve the early diversification of teleost fishes.</title>
        <authorList>
            <person name="Parey E."/>
            <person name="Louis A."/>
            <person name="Montfort J."/>
            <person name="Bouchez O."/>
            <person name="Roques C."/>
            <person name="Iampietro C."/>
            <person name="Lluch J."/>
            <person name="Castinel A."/>
            <person name="Donnadieu C."/>
            <person name="Desvignes T."/>
            <person name="Floi Bucao C."/>
            <person name="Jouanno E."/>
            <person name="Wen M."/>
            <person name="Mejri S."/>
            <person name="Dirks R."/>
            <person name="Jansen H."/>
            <person name="Henkel C."/>
            <person name="Chen W.J."/>
            <person name="Zahm M."/>
            <person name="Cabau C."/>
            <person name="Klopp C."/>
            <person name="Thompson A.W."/>
            <person name="Robinson-Rechavi M."/>
            <person name="Braasch I."/>
            <person name="Lecointre G."/>
            <person name="Bobe J."/>
            <person name="Postlethwait J.H."/>
            <person name="Berthelot C."/>
            <person name="Roest Crollius H."/>
            <person name="Guiguen Y."/>
        </authorList>
    </citation>
    <scope>NUCLEOTIDE SEQUENCE</scope>
    <source>
        <strain evidence="3">WJC10195</strain>
    </source>
</reference>
<dbReference type="InterPro" id="IPR006578">
    <property type="entry name" value="MADF-dom"/>
</dbReference>
<evidence type="ECO:0000256" key="1">
    <source>
        <dbReference type="SAM" id="MobiDB-lite"/>
    </source>
</evidence>
<gene>
    <name evidence="3" type="ORF">SKAU_G00174180</name>
</gene>
<name>A0A9Q1FKX4_SYNKA</name>
<proteinExistence type="predicted"/>
<dbReference type="Pfam" id="PF10545">
    <property type="entry name" value="MADF_DNA_bdg"/>
    <property type="match status" value="1"/>
</dbReference>
<protein>
    <recommendedName>
        <fullName evidence="2">MADF domain-containing protein</fullName>
    </recommendedName>
</protein>
<comment type="caution">
    <text evidence="3">The sequence shown here is derived from an EMBL/GenBank/DDBJ whole genome shotgun (WGS) entry which is preliminary data.</text>
</comment>
<accession>A0A9Q1FKX4</accession>
<dbReference type="EMBL" id="JAINUF010000005">
    <property type="protein sequence ID" value="KAJ8360893.1"/>
    <property type="molecule type" value="Genomic_DNA"/>
</dbReference>
<organism evidence="3 4">
    <name type="scientific">Synaphobranchus kaupii</name>
    <name type="common">Kaup's arrowtooth eel</name>
    <dbReference type="NCBI Taxonomy" id="118154"/>
    <lineage>
        <taxon>Eukaryota</taxon>
        <taxon>Metazoa</taxon>
        <taxon>Chordata</taxon>
        <taxon>Craniata</taxon>
        <taxon>Vertebrata</taxon>
        <taxon>Euteleostomi</taxon>
        <taxon>Actinopterygii</taxon>
        <taxon>Neopterygii</taxon>
        <taxon>Teleostei</taxon>
        <taxon>Anguilliformes</taxon>
        <taxon>Synaphobranchidae</taxon>
        <taxon>Synaphobranchus</taxon>
    </lineage>
</organism>
<dbReference type="AlphaFoldDB" id="A0A9Q1FKX4"/>
<keyword evidence="4" id="KW-1185">Reference proteome</keyword>
<feature type="domain" description="MADF" evidence="2">
    <location>
        <begin position="6"/>
        <end position="47"/>
    </location>
</feature>